<reference evidence="5" key="1">
    <citation type="journal article" date="2020" name="Genome Biol.">
        <title>Gamete binning: chromosome-level and haplotype-resolved genome assembly enabled by high-throughput single-cell sequencing of gamete genomes.</title>
        <authorList>
            <person name="Campoy J.A."/>
            <person name="Sun H."/>
            <person name="Goel M."/>
            <person name="Jiao W.-B."/>
            <person name="Folz-Donahue K."/>
            <person name="Wang N."/>
            <person name="Rubio M."/>
            <person name="Liu C."/>
            <person name="Kukat C."/>
            <person name="Ruiz D."/>
            <person name="Huettel B."/>
            <person name="Schneeberger K."/>
        </authorList>
    </citation>
    <scope>NUCLEOTIDE SEQUENCE [LARGE SCALE GENOMIC DNA]</scope>
    <source>
        <strain evidence="5">cv. Rojo Pasion</strain>
    </source>
</reference>
<keyword evidence="1" id="KW-0812">Transmembrane</keyword>
<sequence length="74" mass="8486">MAQITFTLSAAYAVVVLSYWQFAFTGYWDFWFTSPAFSFVFLTVAQWTILMGNPFAVTQISGCFQAYLTYAYSE</sequence>
<evidence type="ECO:0000313" key="4">
    <source>
        <dbReference type="Proteomes" id="UP000507222"/>
    </source>
</evidence>
<protein>
    <submittedName>
        <fullName evidence="3">Uncharacterized protein</fullName>
    </submittedName>
</protein>
<organism evidence="3 5">
    <name type="scientific">Prunus armeniaca</name>
    <name type="common">Apricot</name>
    <name type="synonym">Armeniaca vulgaris</name>
    <dbReference type="NCBI Taxonomy" id="36596"/>
    <lineage>
        <taxon>Eukaryota</taxon>
        <taxon>Viridiplantae</taxon>
        <taxon>Streptophyta</taxon>
        <taxon>Embryophyta</taxon>
        <taxon>Tracheophyta</taxon>
        <taxon>Spermatophyta</taxon>
        <taxon>Magnoliopsida</taxon>
        <taxon>eudicotyledons</taxon>
        <taxon>Gunneridae</taxon>
        <taxon>Pentapetalae</taxon>
        <taxon>rosids</taxon>
        <taxon>fabids</taxon>
        <taxon>Rosales</taxon>
        <taxon>Rosaceae</taxon>
        <taxon>Amygdaloideae</taxon>
        <taxon>Amygdaleae</taxon>
        <taxon>Prunus</taxon>
    </lineage>
</organism>
<reference evidence="3 4" key="2">
    <citation type="submission" date="2020-05" db="EMBL/GenBank/DDBJ databases">
        <authorList>
            <person name="Campoy J."/>
            <person name="Schneeberger K."/>
            <person name="Spophaly S."/>
        </authorList>
    </citation>
    <scope>NUCLEOTIDE SEQUENCE [LARGE SCALE GENOMIC DNA]</scope>
    <source>
        <strain evidence="3">PruArmRojPasFocal</strain>
    </source>
</reference>
<gene>
    <name evidence="2" type="ORF">CURHAP_LOCUS51949</name>
    <name evidence="3" type="ORF">ORAREDHAP_LOCUS51188</name>
</gene>
<dbReference type="OrthoDB" id="40134at2759"/>
<evidence type="ECO:0000313" key="5">
    <source>
        <dbReference type="Proteomes" id="UP000507245"/>
    </source>
</evidence>
<dbReference type="Proteomes" id="UP000507245">
    <property type="component" value="Unassembled WGS sequence"/>
</dbReference>
<feature type="transmembrane region" description="Helical" evidence="1">
    <location>
        <begin position="7"/>
        <end position="24"/>
    </location>
</feature>
<name>A0A6J5YED0_PRUAR</name>
<evidence type="ECO:0000313" key="2">
    <source>
        <dbReference type="EMBL" id="CAB4291594.1"/>
    </source>
</evidence>
<evidence type="ECO:0000256" key="1">
    <source>
        <dbReference type="SAM" id="Phobius"/>
    </source>
</evidence>
<dbReference type="Proteomes" id="UP000507222">
    <property type="component" value="Unassembled WGS sequence"/>
</dbReference>
<dbReference type="EMBL" id="CAEKDK010000008">
    <property type="protein sequence ID" value="CAB4291594.1"/>
    <property type="molecule type" value="Genomic_DNA"/>
</dbReference>
<keyword evidence="1" id="KW-1133">Transmembrane helix</keyword>
<proteinExistence type="predicted"/>
<accession>A0A6J5YED0</accession>
<feature type="transmembrane region" description="Helical" evidence="1">
    <location>
        <begin position="30"/>
        <end position="50"/>
    </location>
</feature>
<keyword evidence="5" id="KW-1185">Reference proteome</keyword>
<dbReference type="AlphaFoldDB" id="A0A6J5YED0"/>
<dbReference type="EMBL" id="CAEKKB010000008">
    <property type="protein sequence ID" value="CAB4321908.1"/>
    <property type="molecule type" value="Genomic_DNA"/>
</dbReference>
<keyword evidence="1" id="KW-0472">Membrane</keyword>
<evidence type="ECO:0000313" key="3">
    <source>
        <dbReference type="EMBL" id="CAB4321908.1"/>
    </source>
</evidence>